<dbReference type="GO" id="GO:0015095">
    <property type="term" value="F:magnesium ion transmembrane transporter activity"/>
    <property type="evidence" value="ECO:0007669"/>
    <property type="project" value="TreeGrafter"/>
</dbReference>
<organism evidence="7 8">
    <name type="scientific">Letharia lupina</name>
    <dbReference type="NCBI Taxonomy" id="560253"/>
    <lineage>
        <taxon>Eukaryota</taxon>
        <taxon>Fungi</taxon>
        <taxon>Dikarya</taxon>
        <taxon>Ascomycota</taxon>
        <taxon>Pezizomycotina</taxon>
        <taxon>Lecanoromycetes</taxon>
        <taxon>OSLEUM clade</taxon>
        <taxon>Lecanoromycetidae</taxon>
        <taxon>Lecanorales</taxon>
        <taxon>Lecanorineae</taxon>
        <taxon>Parmeliaceae</taxon>
        <taxon>Letharia</taxon>
    </lineage>
</organism>
<dbReference type="EMBL" id="JACCJB010000011">
    <property type="protein sequence ID" value="KAF6222951.1"/>
    <property type="molecule type" value="Genomic_DNA"/>
</dbReference>
<evidence type="ECO:0000256" key="1">
    <source>
        <dbReference type="ARBA" id="ARBA00004651"/>
    </source>
</evidence>
<dbReference type="PANTHER" id="PTHR46494">
    <property type="entry name" value="CORA FAMILY METAL ION TRANSPORTER (EUROFUNG)"/>
    <property type="match status" value="1"/>
</dbReference>
<feature type="region of interest" description="Disordered" evidence="5">
    <location>
        <begin position="1"/>
        <end position="75"/>
    </location>
</feature>
<dbReference type="Proteomes" id="UP000593566">
    <property type="component" value="Unassembled WGS sequence"/>
</dbReference>
<dbReference type="SUPFAM" id="SSF144083">
    <property type="entry name" value="Magnesium transport protein CorA, transmembrane region"/>
    <property type="match status" value="1"/>
</dbReference>
<dbReference type="GO" id="GO:0005886">
    <property type="term" value="C:plasma membrane"/>
    <property type="evidence" value="ECO:0007669"/>
    <property type="project" value="UniProtKB-SubCell"/>
</dbReference>
<gene>
    <name evidence="7" type="ORF">HO133_001002</name>
</gene>
<evidence type="ECO:0000256" key="2">
    <source>
        <dbReference type="ARBA" id="ARBA00022692"/>
    </source>
</evidence>
<evidence type="ECO:0000256" key="6">
    <source>
        <dbReference type="SAM" id="Phobius"/>
    </source>
</evidence>
<evidence type="ECO:0000256" key="4">
    <source>
        <dbReference type="ARBA" id="ARBA00023136"/>
    </source>
</evidence>
<keyword evidence="8" id="KW-1185">Reference proteome</keyword>
<proteinExistence type="predicted"/>
<dbReference type="PANTHER" id="PTHR46494:SF1">
    <property type="entry name" value="CORA FAMILY METAL ION TRANSPORTER (EUROFUNG)"/>
    <property type="match status" value="1"/>
</dbReference>
<dbReference type="Pfam" id="PF01544">
    <property type="entry name" value="CorA"/>
    <property type="match status" value="1"/>
</dbReference>
<accession>A0A8H6FCE1</accession>
<dbReference type="GO" id="GO:0015087">
    <property type="term" value="F:cobalt ion transmembrane transporter activity"/>
    <property type="evidence" value="ECO:0007669"/>
    <property type="project" value="TreeGrafter"/>
</dbReference>
<reference evidence="7 8" key="1">
    <citation type="journal article" date="2020" name="Genomics">
        <title>Complete, high-quality genomes from long-read metagenomic sequencing of two wolf lichen thalli reveals enigmatic genome architecture.</title>
        <authorList>
            <person name="McKenzie S.K."/>
            <person name="Walston R.F."/>
            <person name="Allen J.L."/>
        </authorList>
    </citation>
    <scope>NUCLEOTIDE SEQUENCE [LARGE SCALE GENOMIC DNA]</scope>
    <source>
        <strain evidence="7">WasteWater1</strain>
    </source>
</reference>
<keyword evidence="2 6" id="KW-0812">Transmembrane</keyword>
<evidence type="ECO:0000313" key="7">
    <source>
        <dbReference type="EMBL" id="KAF6222951.1"/>
    </source>
</evidence>
<dbReference type="InterPro" id="IPR045863">
    <property type="entry name" value="CorA_TM1_TM2"/>
</dbReference>
<dbReference type="RefSeq" id="XP_037152297.1">
    <property type="nucleotide sequence ID" value="XM_037291935.1"/>
</dbReference>
<keyword evidence="4 6" id="KW-0472">Membrane</keyword>
<feature type="transmembrane region" description="Helical" evidence="6">
    <location>
        <begin position="647"/>
        <end position="668"/>
    </location>
</feature>
<dbReference type="InterPro" id="IPR002523">
    <property type="entry name" value="MgTranspt_CorA/ZnTranspt_ZntB"/>
</dbReference>
<dbReference type="Gene3D" id="1.20.58.340">
    <property type="entry name" value="Magnesium transport protein CorA, transmembrane region"/>
    <property type="match status" value="1"/>
</dbReference>
<dbReference type="GO" id="GO:0050897">
    <property type="term" value="F:cobalt ion binding"/>
    <property type="evidence" value="ECO:0007669"/>
    <property type="project" value="TreeGrafter"/>
</dbReference>
<feature type="transmembrane region" description="Helical" evidence="6">
    <location>
        <begin position="610"/>
        <end position="627"/>
    </location>
</feature>
<comment type="subcellular location">
    <subcellularLocation>
        <location evidence="1">Cell membrane</location>
        <topology evidence="1">Multi-pass membrane protein</topology>
    </subcellularLocation>
</comment>
<dbReference type="GeneID" id="59329420"/>
<dbReference type="GO" id="GO:0000287">
    <property type="term" value="F:magnesium ion binding"/>
    <property type="evidence" value="ECO:0007669"/>
    <property type="project" value="TreeGrafter"/>
</dbReference>
<dbReference type="AlphaFoldDB" id="A0A8H6FCE1"/>
<evidence type="ECO:0000256" key="3">
    <source>
        <dbReference type="ARBA" id="ARBA00022989"/>
    </source>
</evidence>
<feature type="compositionally biased region" description="Low complexity" evidence="5">
    <location>
        <begin position="34"/>
        <end position="52"/>
    </location>
</feature>
<protein>
    <submittedName>
        <fullName evidence="7">Uncharacterized protein</fullName>
    </submittedName>
</protein>
<sequence length="688" mass="79450">MDQPFKQEPAWDPSAEEATRNLSPTSATERRHSSSASTSTLSTNDSNDASGPRGRRSRPSVASVSSQLPTVREKNLQRIISEDKPSLSHLTSEETVVSSQKVLTSFNKVATRNVEKEEARRQQLDRYNLENENQREVYERLKKWADTQEKGMKEWLLAWPSPKYRQAPPPHVEELKSLARHYYPPRSELKCYVCDFGEGRAEHKVVDLGELEEYWQTKPAWVDVRWIHAPLGLGLTHSSVEDIFLHDGPTGREFENAGRSGWPYLETEVLNFRHRDNFQTMRDIYLLLHDKSELLDDLNESTWRADRNASLRTDVEWRGGHLAMEPSFWNLVDADMPWQLSEGLAMGAMGPRDGLQPILRHVDKQVLSSHPFYNNAQLVRSPFRTFHRSDGFLLSLSPMAGVNYLDKNFNRHLSEPIDALFDNDDASAVGHVFQAFADQGTKTWHWKTVEWFLVYLITEVGVTPHNFRQGCNAPSFESAYSSVIQDLKRRRYDQWKPKVTVKLVRAYLSGIDELTTIRLILQKKVELFKIMQLDVKRFETEDNRFRKTPDNAEGESSMQRLIWAMNTVKYQHECFERLLIDLKQSMDALFQLRSIEQNELAIISDSQNKAILVFTIVTVIFLPLSFFTSYYGMNLTGIVNTDKTEHYFWKVCGSVAFLIVLFTALGAFRHKLRTLLRHRIMKAPSAMV</sequence>
<keyword evidence="3 6" id="KW-1133">Transmembrane helix</keyword>
<name>A0A8H6FCE1_9LECA</name>
<comment type="caution">
    <text evidence="7">The sequence shown here is derived from an EMBL/GenBank/DDBJ whole genome shotgun (WGS) entry which is preliminary data.</text>
</comment>
<evidence type="ECO:0000313" key="8">
    <source>
        <dbReference type="Proteomes" id="UP000593566"/>
    </source>
</evidence>
<evidence type="ECO:0000256" key="5">
    <source>
        <dbReference type="SAM" id="MobiDB-lite"/>
    </source>
</evidence>